<dbReference type="EMBL" id="JBBKZS010000020">
    <property type="protein sequence ID" value="MEJ8858773.1"/>
    <property type="molecule type" value="Genomic_DNA"/>
</dbReference>
<organism evidence="1 2">
    <name type="scientific">Variovorax robiniae</name>
    <dbReference type="NCBI Taxonomy" id="1836199"/>
    <lineage>
        <taxon>Bacteria</taxon>
        <taxon>Pseudomonadati</taxon>
        <taxon>Pseudomonadota</taxon>
        <taxon>Betaproteobacteria</taxon>
        <taxon>Burkholderiales</taxon>
        <taxon>Comamonadaceae</taxon>
        <taxon>Variovorax</taxon>
    </lineage>
</organism>
<comment type="caution">
    <text evidence="1">The sequence shown here is derived from an EMBL/GenBank/DDBJ whole genome shotgun (WGS) entry which is preliminary data.</text>
</comment>
<proteinExistence type="predicted"/>
<protein>
    <submittedName>
        <fullName evidence="1">Uncharacterized protein</fullName>
    </submittedName>
</protein>
<accession>A0ABU8XI86</accession>
<dbReference type="Proteomes" id="UP001367030">
    <property type="component" value="Unassembled WGS sequence"/>
</dbReference>
<dbReference type="RefSeq" id="WP_340338827.1">
    <property type="nucleotide sequence ID" value="NZ_JBBKZS010000020.1"/>
</dbReference>
<evidence type="ECO:0000313" key="2">
    <source>
        <dbReference type="Proteomes" id="UP001367030"/>
    </source>
</evidence>
<name>A0ABU8XI86_9BURK</name>
<keyword evidence="2" id="KW-1185">Reference proteome</keyword>
<evidence type="ECO:0000313" key="1">
    <source>
        <dbReference type="EMBL" id="MEJ8858773.1"/>
    </source>
</evidence>
<sequence length="75" mass="8169">MGGLGRQAGPCFAIGYEGLRGQREQALPSRCQWGFADKLGLRGVIEAPEEIEASRAQKEIDFKTIRHIVVVVGNS</sequence>
<gene>
    <name evidence="1" type="ORF">WKW79_29665</name>
</gene>
<reference evidence="1 2" key="1">
    <citation type="submission" date="2024-03" db="EMBL/GenBank/DDBJ databases">
        <title>Novel species of the genus Variovorax.</title>
        <authorList>
            <person name="Liu Q."/>
            <person name="Xin Y.-H."/>
        </authorList>
    </citation>
    <scope>NUCLEOTIDE SEQUENCE [LARGE SCALE GENOMIC DNA]</scope>
    <source>
        <strain evidence="1 2">KACC 18901</strain>
    </source>
</reference>